<evidence type="ECO:0000256" key="1">
    <source>
        <dbReference type="SAM" id="Coils"/>
    </source>
</evidence>
<dbReference type="InterPro" id="IPR002514">
    <property type="entry name" value="Transposase_8"/>
</dbReference>
<accession>A0A934N2I5</accession>
<dbReference type="EMBL" id="JAEKNS010000031">
    <property type="protein sequence ID" value="MBJ7593646.1"/>
    <property type="molecule type" value="Genomic_DNA"/>
</dbReference>
<comment type="caution">
    <text evidence="2">The sequence shown here is derived from an EMBL/GenBank/DDBJ whole genome shotgun (WGS) entry which is preliminary data.</text>
</comment>
<dbReference type="InterPro" id="IPR009057">
    <property type="entry name" value="Homeodomain-like_sf"/>
</dbReference>
<organism evidence="2 3">
    <name type="scientific">Candidatus Aeolococcus gillhamiae</name>
    <dbReference type="NCBI Taxonomy" id="3127015"/>
    <lineage>
        <taxon>Bacteria</taxon>
        <taxon>Bacillati</taxon>
        <taxon>Candidatus Dormiibacterota</taxon>
        <taxon>Candidatus Dormibacteria</taxon>
        <taxon>Candidatus Aeolococcales</taxon>
        <taxon>Candidatus Aeolococcaceae</taxon>
        <taxon>Candidatus Aeolococcus</taxon>
    </lineage>
</organism>
<evidence type="ECO:0000313" key="3">
    <source>
        <dbReference type="Proteomes" id="UP000606991"/>
    </source>
</evidence>
<protein>
    <submittedName>
        <fullName evidence="2">Transposase</fullName>
    </submittedName>
</protein>
<dbReference type="Proteomes" id="UP000606991">
    <property type="component" value="Unassembled WGS sequence"/>
</dbReference>
<evidence type="ECO:0000313" key="2">
    <source>
        <dbReference type="EMBL" id="MBJ7593646.1"/>
    </source>
</evidence>
<gene>
    <name evidence="2" type="ORF">JF886_02095</name>
</gene>
<dbReference type="GO" id="GO:0006313">
    <property type="term" value="P:DNA transposition"/>
    <property type="evidence" value="ECO:0007669"/>
    <property type="project" value="InterPro"/>
</dbReference>
<dbReference type="GO" id="GO:0004803">
    <property type="term" value="F:transposase activity"/>
    <property type="evidence" value="ECO:0007669"/>
    <property type="project" value="InterPro"/>
</dbReference>
<dbReference type="AlphaFoldDB" id="A0A934N2I5"/>
<name>A0A934N2I5_9BACT</name>
<keyword evidence="1" id="KW-0175">Coiled coil</keyword>
<sequence length="129" mass="14501">MSRPNVPTQGRYPPELRERAVRMVKEATVESGGARHGVVTRIAIQLGIGSESLRPWVKQAEVDVGQRPGVTSEERQRIAELEREVRELRRANEILKSASADWVIGPADQRWLQALLERLLAPRISLGDM</sequence>
<dbReference type="SUPFAM" id="SSF46689">
    <property type="entry name" value="Homeodomain-like"/>
    <property type="match status" value="1"/>
</dbReference>
<dbReference type="Pfam" id="PF01527">
    <property type="entry name" value="HTH_Tnp_1"/>
    <property type="match status" value="1"/>
</dbReference>
<dbReference type="InterPro" id="IPR036388">
    <property type="entry name" value="WH-like_DNA-bd_sf"/>
</dbReference>
<dbReference type="Gene3D" id="1.10.10.10">
    <property type="entry name" value="Winged helix-like DNA-binding domain superfamily/Winged helix DNA-binding domain"/>
    <property type="match status" value="1"/>
</dbReference>
<dbReference type="GO" id="GO:0003677">
    <property type="term" value="F:DNA binding"/>
    <property type="evidence" value="ECO:0007669"/>
    <property type="project" value="InterPro"/>
</dbReference>
<proteinExistence type="predicted"/>
<reference evidence="2 3" key="1">
    <citation type="submission" date="2020-10" db="EMBL/GenBank/DDBJ databases">
        <title>Ca. Dormibacterota MAGs.</title>
        <authorList>
            <person name="Montgomery K."/>
        </authorList>
    </citation>
    <scope>NUCLEOTIDE SEQUENCE [LARGE SCALE GENOMIC DNA]</scope>
    <source>
        <strain evidence="2">SC8812_S17_18</strain>
    </source>
</reference>
<feature type="coiled-coil region" evidence="1">
    <location>
        <begin position="71"/>
        <end position="101"/>
    </location>
</feature>